<feature type="compositionally biased region" description="Basic residues" evidence="1">
    <location>
        <begin position="66"/>
        <end position="77"/>
    </location>
</feature>
<evidence type="ECO:0000313" key="2">
    <source>
        <dbReference type="EMBL" id="WVN90588.1"/>
    </source>
</evidence>
<feature type="region of interest" description="Disordered" evidence="1">
    <location>
        <begin position="107"/>
        <end position="258"/>
    </location>
</feature>
<reference evidence="2" key="2">
    <citation type="journal article" date="2022" name="Elife">
        <title>Obligate sexual reproduction of a homothallic fungus closely related to the Cryptococcus pathogenic species complex.</title>
        <authorList>
            <person name="Passer A.R."/>
            <person name="Clancey S.A."/>
            <person name="Shea T."/>
            <person name="David-Palma M."/>
            <person name="Averette A.F."/>
            <person name="Boekhout T."/>
            <person name="Porcel B.M."/>
            <person name="Nowrousian M."/>
            <person name="Cuomo C.A."/>
            <person name="Sun S."/>
            <person name="Heitman J."/>
            <person name="Coelho M.A."/>
        </authorList>
    </citation>
    <scope>NUCLEOTIDE SEQUENCE</scope>
    <source>
        <strain evidence="2">CBS 7841</strain>
    </source>
</reference>
<dbReference type="AlphaFoldDB" id="A0A1E3I9V4"/>
<evidence type="ECO:0000256" key="1">
    <source>
        <dbReference type="SAM" id="MobiDB-lite"/>
    </source>
</evidence>
<feature type="compositionally biased region" description="Basic and acidic residues" evidence="1">
    <location>
        <begin position="191"/>
        <end position="205"/>
    </location>
</feature>
<accession>A0A1E3I9V4</accession>
<dbReference type="InterPro" id="IPR019327">
    <property type="entry name" value="WKF"/>
</dbReference>
<feature type="region of interest" description="Disordered" evidence="1">
    <location>
        <begin position="350"/>
        <end position="405"/>
    </location>
</feature>
<dbReference type="GeneID" id="91090037"/>
<dbReference type="VEuPathDB" id="FungiDB:L203_04977"/>
<dbReference type="Pfam" id="PF10180">
    <property type="entry name" value="WKF"/>
    <property type="match status" value="1"/>
</dbReference>
<dbReference type="PANTHER" id="PTHR22306:SF2">
    <property type="entry name" value="CHROMOSOME 7 OPEN READING FRAME 50"/>
    <property type="match status" value="1"/>
</dbReference>
<dbReference type="OrthoDB" id="10261563at2759"/>
<reference evidence="2" key="3">
    <citation type="submission" date="2024-01" db="EMBL/GenBank/DDBJ databases">
        <authorList>
            <person name="Coelho M.A."/>
            <person name="David-Palma M."/>
            <person name="Shea T."/>
            <person name="Sun S."/>
            <person name="Cuomo C.A."/>
            <person name="Heitman J."/>
        </authorList>
    </citation>
    <scope>NUCLEOTIDE SEQUENCE</scope>
    <source>
        <strain evidence="2">CBS 7841</strain>
    </source>
</reference>
<dbReference type="RefSeq" id="XP_066071288.1">
    <property type="nucleotide sequence ID" value="XM_066215191.1"/>
</dbReference>
<feature type="compositionally biased region" description="Basic and acidic residues" evidence="1">
    <location>
        <begin position="394"/>
        <end position="405"/>
    </location>
</feature>
<feature type="compositionally biased region" description="Low complexity" evidence="1">
    <location>
        <begin position="42"/>
        <end position="54"/>
    </location>
</feature>
<keyword evidence="3" id="KW-1185">Reference proteome</keyword>
<sequence>MTIIIEEGKVEEREHAFEAVNEGKVKKARKRVKKSDQNLSQASASTPATPTAASVVDVQESDRKEKKARKPRLKKKVQLSEVEVATAVFPTKLANTSELAVLSVTGGCNGNEHHASDKKEVDSMSAKAEDAMIISSPGRLNSTVASTKGAESEEKDKEDEKIAKARKKASKREAQKAELAMKQTEGSGKTSKKDKEEKKRKRQDEVNPAMPAPSFASASTHTDTLENQTKTRKTKRSKVDSINSAVEPANSPPQDYEGTAIFADPTLSDQAKKNIFYVHLYALSRQPLSSSKGPVWKFNKAKQNWLMRNIFSLVEIPEAYFDLVLEYLKTIQGHSRTALIEIARKTIQPSSAESVSEKMETTDSATELPIGQNELEKRGNDIEMANVSSANSAEGDKEQDEKAEAVKARARKLLEAIEV</sequence>
<dbReference type="KEGG" id="cdep:91090037"/>
<evidence type="ECO:0000313" key="3">
    <source>
        <dbReference type="Proteomes" id="UP000094043"/>
    </source>
</evidence>
<name>A0A1E3I9V4_9TREE</name>
<feature type="compositionally biased region" description="Basic and acidic residues" evidence="1">
    <location>
        <begin position="111"/>
        <end position="130"/>
    </location>
</feature>
<proteinExistence type="predicted"/>
<dbReference type="Proteomes" id="UP000094043">
    <property type="component" value="Chromosome 7"/>
</dbReference>
<reference evidence="2" key="1">
    <citation type="submission" date="2016-06" db="EMBL/GenBank/DDBJ databases">
        <authorList>
            <person name="Cuomo C."/>
            <person name="Litvintseva A."/>
            <person name="Heitman J."/>
            <person name="Chen Y."/>
            <person name="Sun S."/>
            <person name="Springer D."/>
            <person name="Dromer F."/>
            <person name="Young S."/>
            <person name="Zeng Q."/>
            <person name="Chapman S."/>
            <person name="Gujja S."/>
            <person name="Saif S."/>
            <person name="Birren B."/>
        </authorList>
    </citation>
    <scope>NUCLEOTIDE SEQUENCE</scope>
    <source>
        <strain evidence="2">CBS 7841</strain>
    </source>
</reference>
<organism evidence="2 3">
    <name type="scientific">Cryptococcus depauperatus CBS 7841</name>
    <dbReference type="NCBI Taxonomy" id="1295531"/>
    <lineage>
        <taxon>Eukaryota</taxon>
        <taxon>Fungi</taxon>
        <taxon>Dikarya</taxon>
        <taxon>Basidiomycota</taxon>
        <taxon>Agaricomycotina</taxon>
        <taxon>Tremellomycetes</taxon>
        <taxon>Tremellales</taxon>
        <taxon>Cryptococcaceae</taxon>
        <taxon>Cryptococcus</taxon>
    </lineage>
</organism>
<protein>
    <submittedName>
        <fullName evidence="2">Uncharacterized protein</fullName>
    </submittedName>
</protein>
<gene>
    <name evidence="2" type="ORF">L203_105828</name>
</gene>
<feature type="region of interest" description="Disordered" evidence="1">
    <location>
        <begin position="21"/>
        <end position="77"/>
    </location>
</feature>
<feature type="compositionally biased region" description="Basic and acidic residues" evidence="1">
    <location>
        <begin position="150"/>
        <end position="163"/>
    </location>
</feature>
<feature type="compositionally biased region" description="Low complexity" evidence="1">
    <location>
        <begin position="208"/>
        <end position="219"/>
    </location>
</feature>
<dbReference type="EMBL" id="CP143790">
    <property type="protein sequence ID" value="WVN90588.1"/>
    <property type="molecule type" value="Genomic_DNA"/>
</dbReference>
<dbReference type="PANTHER" id="PTHR22306">
    <property type="entry name" value="CHROMOSOME 7 OPEN READING FRAME 50"/>
    <property type="match status" value="1"/>
</dbReference>